<dbReference type="AlphaFoldDB" id="A0A2I0JGS6"/>
<sequence>MYTVKQHVRMVDHTGSAFLDPFGATTSLSPLTGYMILQLFSMQLPAPRLSVGPPIGDSTLGEIE</sequence>
<evidence type="ECO:0000313" key="2">
    <source>
        <dbReference type="Proteomes" id="UP000233551"/>
    </source>
</evidence>
<name>A0A2I0JGS6_PUNGR</name>
<comment type="caution">
    <text evidence="1">The sequence shown here is derived from an EMBL/GenBank/DDBJ whole genome shotgun (WGS) entry which is preliminary data.</text>
</comment>
<protein>
    <submittedName>
        <fullName evidence="1">Uncharacterized protein</fullName>
    </submittedName>
</protein>
<gene>
    <name evidence="1" type="ORF">CRG98_024767</name>
</gene>
<dbReference type="Proteomes" id="UP000233551">
    <property type="component" value="Unassembled WGS sequence"/>
</dbReference>
<evidence type="ECO:0000313" key="1">
    <source>
        <dbReference type="EMBL" id="PKI54816.1"/>
    </source>
</evidence>
<organism evidence="1 2">
    <name type="scientific">Punica granatum</name>
    <name type="common">Pomegranate</name>
    <dbReference type="NCBI Taxonomy" id="22663"/>
    <lineage>
        <taxon>Eukaryota</taxon>
        <taxon>Viridiplantae</taxon>
        <taxon>Streptophyta</taxon>
        <taxon>Embryophyta</taxon>
        <taxon>Tracheophyta</taxon>
        <taxon>Spermatophyta</taxon>
        <taxon>Magnoliopsida</taxon>
        <taxon>eudicotyledons</taxon>
        <taxon>Gunneridae</taxon>
        <taxon>Pentapetalae</taxon>
        <taxon>rosids</taxon>
        <taxon>malvids</taxon>
        <taxon>Myrtales</taxon>
        <taxon>Lythraceae</taxon>
        <taxon>Punica</taxon>
    </lineage>
</organism>
<keyword evidence="2" id="KW-1185">Reference proteome</keyword>
<dbReference type="EMBL" id="PGOL01001763">
    <property type="protein sequence ID" value="PKI54816.1"/>
    <property type="molecule type" value="Genomic_DNA"/>
</dbReference>
<reference evidence="1 2" key="1">
    <citation type="submission" date="2017-11" db="EMBL/GenBank/DDBJ databases">
        <title>De-novo sequencing of pomegranate (Punica granatum L.) genome.</title>
        <authorList>
            <person name="Akparov Z."/>
            <person name="Amiraslanov A."/>
            <person name="Hajiyeva S."/>
            <person name="Abbasov M."/>
            <person name="Kaur K."/>
            <person name="Hamwieh A."/>
            <person name="Solovyev V."/>
            <person name="Salamov A."/>
            <person name="Braich B."/>
            <person name="Kosarev P."/>
            <person name="Mahmoud A."/>
            <person name="Hajiyev E."/>
            <person name="Babayeva S."/>
            <person name="Izzatullayeva V."/>
            <person name="Mammadov A."/>
            <person name="Mammadov A."/>
            <person name="Sharifova S."/>
            <person name="Ojaghi J."/>
            <person name="Eynullazada K."/>
            <person name="Bayramov B."/>
            <person name="Abdulazimova A."/>
            <person name="Shahmuradov I."/>
        </authorList>
    </citation>
    <scope>NUCLEOTIDE SEQUENCE [LARGE SCALE GENOMIC DNA]</scope>
    <source>
        <strain evidence="2">cv. AG2017</strain>
        <tissue evidence="1">Leaf</tissue>
    </source>
</reference>
<accession>A0A2I0JGS6</accession>
<proteinExistence type="predicted"/>